<dbReference type="SFLD" id="SFLDG01081">
    <property type="entry name" value="cleavage_of_the_Ca-Cb_bond_in"/>
    <property type="match status" value="1"/>
</dbReference>
<sequence>MGNYRHVFNPASGIAGEFINDREILETVSYAMEHSRDRALMESIIAKAEECRGLTHREAAVLMECSEPDLLDRIYSLARRIKKKLYGNRIVLFAPLYLSDWCINGCIYCPYHAKNRHIPRRKLSQDEIRAEVTALQDMGHKRLAIEAGEDPVHNPIEYILESIGTIYGTHHRNGTIRRVNVNIAATTAENYRRLKDAGIGTYILFQETYNRKNYEKLHPSGPKSDYAWHTEAMDRAMQGGIDDVGIGVLFGLNTWRYDLVGLLMHAEHLEARFGIGPHTISVPRICPADDIDTGDFPDAVPDDIFCRIVAILRLAVPYTGMIISTRESEKVRAKVLELGISQISGGSRTSVGGYADSRGQQHGDCGTGHVTDRGEDADSTAQFDISDRRSLDEVVGWLLDLGHIPSFCTACYREGRTGDRFMSLVKRGKIADCCQPNALMTLMEYLYDYASPLTKEKGLAAIRKELKNIPGDKVRELTAGHLEEIRNGRRDFRF</sequence>
<dbReference type="Pfam" id="PF04055">
    <property type="entry name" value="Radical_SAM"/>
    <property type="match status" value="1"/>
</dbReference>
<dbReference type="GO" id="GO:0051539">
    <property type="term" value="F:4 iron, 4 sulfur cluster binding"/>
    <property type="evidence" value="ECO:0007669"/>
    <property type="project" value="UniProtKB-KW"/>
</dbReference>
<comment type="caution">
    <text evidence="8">The sequence shown here is derived from an EMBL/GenBank/DDBJ whole genome shotgun (WGS) entry which is preliminary data.</text>
</comment>
<dbReference type="InterPro" id="IPR007197">
    <property type="entry name" value="rSAM"/>
</dbReference>
<accession>A0A9D9NSK3</accession>
<dbReference type="Gene3D" id="3.20.20.70">
    <property type="entry name" value="Aldolase class I"/>
    <property type="match status" value="1"/>
</dbReference>
<dbReference type="Pfam" id="PF06968">
    <property type="entry name" value="BATS"/>
    <property type="match status" value="1"/>
</dbReference>
<name>A0A9D9NSK3_9BACT</name>
<dbReference type="InterPro" id="IPR010722">
    <property type="entry name" value="BATS_dom"/>
</dbReference>
<dbReference type="SFLD" id="SFLDS00029">
    <property type="entry name" value="Radical_SAM"/>
    <property type="match status" value="1"/>
</dbReference>
<keyword evidence="6" id="KW-0411">Iron-sulfur</keyword>
<dbReference type="InterPro" id="IPR024007">
    <property type="entry name" value="FeFe-hyd_mat_HydG"/>
</dbReference>
<gene>
    <name evidence="8" type="primary">hydG</name>
    <name evidence="8" type="ORF">IAB78_07760</name>
</gene>
<reference evidence="8" key="2">
    <citation type="journal article" date="2021" name="PeerJ">
        <title>Extensive microbial diversity within the chicken gut microbiome revealed by metagenomics and culture.</title>
        <authorList>
            <person name="Gilroy R."/>
            <person name="Ravi A."/>
            <person name="Getino M."/>
            <person name="Pursley I."/>
            <person name="Horton D.L."/>
            <person name="Alikhan N.F."/>
            <person name="Baker D."/>
            <person name="Gharbi K."/>
            <person name="Hall N."/>
            <person name="Watson M."/>
            <person name="Adriaenssens E.M."/>
            <person name="Foster-Nyarko E."/>
            <person name="Jarju S."/>
            <person name="Secka A."/>
            <person name="Antonio M."/>
            <person name="Oren A."/>
            <person name="Chaudhuri R.R."/>
            <person name="La Ragione R."/>
            <person name="Hildebrand F."/>
            <person name="Pallen M.J."/>
        </authorList>
    </citation>
    <scope>NUCLEOTIDE SEQUENCE</scope>
    <source>
        <strain evidence="8">B2-16538</strain>
    </source>
</reference>
<dbReference type="GO" id="GO:0046872">
    <property type="term" value="F:metal ion binding"/>
    <property type="evidence" value="ECO:0007669"/>
    <property type="project" value="UniProtKB-KW"/>
</dbReference>
<dbReference type="PANTHER" id="PTHR43583">
    <property type="entry name" value="2-IMINOACETATE SYNTHASE"/>
    <property type="match status" value="1"/>
</dbReference>
<dbReference type="Proteomes" id="UP000823750">
    <property type="component" value="Unassembled WGS sequence"/>
</dbReference>
<evidence type="ECO:0000256" key="3">
    <source>
        <dbReference type="ARBA" id="ARBA00022691"/>
    </source>
</evidence>
<dbReference type="SFLD" id="SFLDG01060">
    <property type="entry name" value="BATS_domain_containing"/>
    <property type="match status" value="1"/>
</dbReference>
<dbReference type="SMART" id="SM00876">
    <property type="entry name" value="BATS"/>
    <property type="match status" value="1"/>
</dbReference>
<dbReference type="GO" id="GO:0044272">
    <property type="term" value="P:sulfur compound biosynthetic process"/>
    <property type="evidence" value="ECO:0007669"/>
    <property type="project" value="UniProtKB-ARBA"/>
</dbReference>
<dbReference type="SUPFAM" id="SSF102114">
    <property type="entry name" value="Radical SAM enzymes"/>
    <property type="match status" value="1"/>
</dbReference>
<evidence type="ECO:0000256" key="2">
    <source>
        <dbReference type="ARBA" id="ARBA00022485"/>
    </source>
</evidence>
<evidence type="ECO:0000313" key="9">
    <source>
        <dbReference type="Proteomes" id="UP000823750"/>
    </source>
</evidence>
<evidence type="ECO:0000256" key="1">
    <source>
        <dbReference type="ARBA" id="ARBA00001966"/>
    </source>
</evidence>
<dbReference type="CDD" id="cd01335">
    <property type="entry name" value="Radical_SAM"/>
    <property type="match status" value="1"/>
</dbReference>
<dbReference type="InterPro" id="IPR013785">
    <property type="entry name" value="Aldolase_TIM"/>
</dbReference>
<dbReference type="SFLD" id="SFLDF00319">
    <property type="entry name" value="Fe_hydrogenase_maturase_(HydG"/>
    <property type="match status" value="1"/>
</dbReference>
<evidence type="ECO:0000259" key="7">
    <source>
        <dbReference type="SMART" id="SM00876"/>
    </source>
</evidence>
<dbReference type="GO" id="GO:0003824">
    <property type="term" value="F:catalytic activity"/>
    <property type="evidence" value="ECO:0007669"/>
    <property type="project" value="InterPro"/>
</dbReference>
<reference evidence="8" key="1">
    <citation type="submission" date="2020-10" db="EMBL/GenBank/DDBJ databases">
        <authorList>
            <person name="Gilroy R."/>
        </authorList>
    </citation>
    <scope>NUCLEOTIDE SEQUENCE</scope>
    <source>
        <strain evidence="8">B2-16538</strain>
    </source>
</reference>
<keyword evidence="2" id="KW-0004">4Fe-4S</keyword>
<dbReference type="InterPro" id="IPR058240">
    <property type="entry name" value="rSAM_sf"/>
</dbReference>
<keyword evidence="4" id="KW-0479">Metal-binding</keyword>
<evidence type="ECO:0000313" key="8">
    <source>
        <dbReference type="EMBL" id="MBO8486303.1"/>
    </source>
</evidence>
<dbReference type="GO" id="GO:0042364">
    <property type="term" value="P:water-soluble vitamin biosynthetic process"/>
    <property type="evidence" value="ECO:0007669"/>
    <property type="project" value="UniProtKB-ARBA"/>
</dbReference>
<keyword evidence="5" id="KW-0408">Iron</keyword>
<feature type="domain" description="Biotin and thiamin synthesis-associated" evidence="7">
    <location>
        <begin position="281"/>
        <end position="405"/>
    </location>
</feature>
<dbReference type="EMBL" id="JADILX010000118">
    <property type="protein sequence ID" value="MBO8486303.1"/>
    <property type="molecule type" value="Genomic_DNA"/>
</dbReference>
<evidence type="ECO:0000256" key="4">
    <source>
        <dbReference type="ARBA" id="ARBA00022723"/>
    </source>
</evidence>
<keyword evidence="3" id="KW-0949">S-adenosyl-L-methionine</keyword>
<dbReference type="PANTHER" id="PTHR43583:SF2">
    <property type="entry name" value="THIAZOLE BIOSYNTHESIS PROTEIN"/>
    <property type="match status" value="1"/>
</dbReference>
<dbReference type="NCBIfam" id="TIGR03955">
    <property type="entry name" value="rSAM_HydG"/>
    <property type="match status" value="1"/>
</dbReference>
<evidence type="ECO:0000256" key="5">
    <source>
        <dbReference type="ARBA" id="ARBA00023004"/>
    </source>
</evidence>
<evidence type="ECO:0000256" key="6">
    <source>
        <dbReference type="ARBA" id="ARBA00023014"/>
    </source>
</evidence>
<dbReference type="InterPro" id="IPR034428">
    <property type="entry name" value="ThiH/NoCL/HydG-like"/>
</dbReference>
<dbReference type="AlphaFoldDB" id="A0A9D9NSK3"/>
<organism evidence="8 9">
    <name type="scientific">Candidatus Cryptobacteroides excrementavium</name>
    <dbReference type="NCBI Taxonomy" id="2840759"/>
    <lineage>
        <taxon>Bacteria</taxon>
        <taxon>Pseudomonadati</taxon>
        <taxon>Bacteroidota</taxon>
        <taxon>Bacteroidia</taxon>
        <taxon>Bacteroidales</taxon>
        <taxon>Candidatus Cryptobacteroides</taxon>
    </lineage>
</organism>
<protein>
    <submittedName>
        <fullName evidence="8">[FeFe] hydrogenase H-cluster radical SAM maturase HydG</fullName>
    </submittedName>
</protein>
<comment type="cofactor">
    <cofactor evidence="1">
        <name>[4Fe-4S] cluster</name>
        <dbReference type="ChEBI" id="CHEBI:49883"/>
    </cofactor>
</comment>
<proteinExistence type="predicted"/>